<keyword evidence="1" id="KW-0805">Transcription regulation</keyword>
<dbReference type="PROSITE" id="PS50987">
    <property type="entry name" value="HTH_ARSR_2"/>
    <property type="match status" value="1"/>
</dbReference>
<dbReference type="Proteomes" id="UP000229081">
    <property type="component" value="Chromosome"/>
</dbReference>
<dbReference type="EMBL" id="CP024923">
    <property type="protein sequence ID" value="ATY33226.1"/>
    <property type="molecule type" value="Genomic_DNA"/>
</dbReference>
<dbReference type="SUPFAM" id="SSF46785">
    <property type="entry name" value="Winged helix' DNA-binding domain"/>
    <property type="match status" value="1"/>
</dbReference>
<protein>
    <submittedName>
        <fullName evidence="5">Transcriptional regulator</fullName>
    </submittedName>
</protein>
<keyword evidence="3" id="KW-0804">Transcription</keyword>
<dbReference type="Gene3D" id="1.10.10.10">
    <property type="entry name" value="Winged helix-like DNA-binding domain superfamily/Winged helix DNA-binding domain"/>
    <property type="match status" value="1"/>
</dbReference>
<dbReference type="SMART" id="SM00418">
    <property type="entry name" value="HTH_ARSR"/>
    <property type="match status" value="1"/>
</dbReference>
<evidence type="ECO:0000313" key="6">
    <source>
        <dbReference type="Proteomes" id="UP000229081"/>
    </source>
</evidence>
<dbReference type="NCBIfam" id="NF033788">
    <property type="entry name" value="HTH_metalloreg"/>
    <property type="match status" value="1"/>
</dbReference>
<proteinExistence type="predicted"/>
<sequence length="113" mass="11752">MQLPMAVEALSGLAHASRLAVFRLLVRAGSDGMAAGNIAREVGALPNTLSTHLTILGNAGLIRSRRDGRSVIYSADYDGMRDLLGFLVADCCAGRPEICGSLGELATNADCCS</sequence>
<accession>A0A2K8MKY0</accession>
<feature type="domain" description="HTH arsR-type" evidence="4">
    <location>
        <begin position="1"/>
        <end position="95"/>
    </location>
</feature>
<dbReference type="KEGG" id="sphc:CVN68_15665"/>
<dbReference type="CDD" id="cd00090">
    <property type="entry name" value="HTH_ARSR"/>
    <property type="match status" value="1"/>
</dbReference>
<evidence type="ECO:0000256" key="3">
    <source>
        <dbReference type="ARBA" id="ARBA00023163"/>
    </source>
</evidence>
<dbReference type="InterPro" id="IPR036388">
    <property type="entry name" value="WH-like_DNA-bd_sf"/>
</dbReference>
<evidence type="ECO:0000259" key="4">
    <source>
        <dbReference type="PROSITE" id="PS50987"/>
    </source>
</evidence>
<evidence type="ECO:0000256" key="1">
    <source>
        <dbReference type="ARBA" id="ARBA00023015"/>
    </source>
</evidence>
<dbReference type="InterPro" id="IPR036390">
    <property type="entry name" value="WH_DNA-bd_sf"/>
</dbReference>
<dbReference type="AlphaFoldDB" id="A0A2K8MKY0"/>
<evidence type="ECO:0000256" key="2">
    <source>
        <dbReference type="ARBA" id="ARBA00023125"/>
    </source>
</evidence>
<name>A0A2K8MKY0_9SPHN</name>
<keyword evidence="2" id="KW-0238">DNA-binding</keyword>
<organism evidence="5 6">
    <name type="scientific">Sphingomonas psychrotolerans</name>
    <dbReference type="NCBI Taxonomy" id="1327635"/>
    <lineage>
        <taxon>Bacteria</taxon>
        <taxon>Pseudomonadati</taxon>
        <taxon>Pseudomonadota</taxon>
        <taxon>Alphaproteobacteria</taxon>
        <taxon>Sphingomonadales</taxon>
        <taxon>Sphingomonadaceae</taxon>
        <taxon>Sphingomonas</taxon>
    </lineage>
</organism>
<reference evidence="5 6" key="1">
    <citation type="submission" date="2017-11" db="EMBL/GenBank/DDBJ databases">
        <title>Complete genome sequence of Sphingomonas sp. Strain Cra20, a psychrotolerant potential plant growth promoting rhizobacteria.</title>
        <authorList>
            <person name="Luo Y."/>
        </authorList>
    </citation>
    <scope>NUCLEOTIDE SEQUENCE [LARGE SCALE GENOMIC DNA]</scope>
    <source>
        <strain evidence="5 6">Cra20</strain>
    </source>
</reference>
<dbReference type="GO" id="GO:0003700">
    <property type="term" value="F:DNA-binding transcription factor activity"/>
    <property type="evidence" value="ECO:0007669"/>
    <property type="project" value="InterPro"/>
</dbReference>
<dbReference type="InterPro" id="IPR011991">
    <property type="entry name" value="ArsR-like_HTH"/>
</dbReference>
<keyword evidence="6" id="KW-1185">Reference proteome</keyword>
<dbReference type="Pfam" id="PF12840">
    <property type="entry name" value="HTH_20"/>
    <property type="match status" value="1"/>
</dbReference>
<gene>
    <name evidence="5" type="ORF">CVN68_15665</name>
</gene>
<dbReference type="PRINTS" id="PR00778">
    <property type="entry name" value="HTHARSR"/>
</dbReference>
<evidence type="ECO:0000313" key="5">
    <source>
        <dbReference type="EMBL" id="ATY33226.1"/>
    </source>
</evidence>
<dbReference type="PANTHER" id="PTHR43132:SF2">
    <property type="entry name" value="ARSENICAL RESISTANCE OPERON REPRESSOR ARSR-RELATED"/>
    <property type="match status" value="1"/>
</dbReference>
<dbReference type="InterPro" id="IPR051011">
    <property type="entry name" value="Metal_resp_trans_reg"/>
</dbReference>
<dbReference type="InterPro" id="IPR001845">
    <property type="entry name" value="HTH_ArsR_DNA-bd_dom"/>
</dbReference>
<dbReference type="OrthoDB" id="9804742at2"/>
<dbReference type="PANTHER" id="PTHR43132">
    <property type="entry name" value="ARSENICAL RESISTANCE OPERON REPRESSOR ARSR-RELATED"/>
    <property type="match status" value="1"/>
</dbReference>
<dbReference type="GO" id="GO:0003677">
    <property type="term" value="F:DNA binding"/>
    <property type="evidence" value="ECO:0007669"/>
    <property type="project" value="UniProtKB-KW"/>
</dbReference>